<reference evidence="2 3" key="1">
    <citation type="submission" date="2024-06" db="EMBL/GenBank/DDBJ databases">
        <title>Chitinophaga defluvii sp. nov., isolated from municipal sewage.</title>
        <authorList>
            <person name="Zhang L."/>
        </authorList>
    </citation>
    <scope>NUCLEOTIDE SEQUENCE [LARGE SCALE GENOMIC DNA]</scope>
    <source>
        <strain evidence="2 3">H8</strain>
    </source>
</reference>
<keyword evidence="1" id="KW-1133">Transmembrane helix</keyword>
<evidence type="ECO:0000313" key="2">
    <source>
        <dbReference type="EMBL" id="MET7000580.1"/>
    </source>
</evidence>
<keyword evidence="1" id="KW-0472">Membrane</keyword>
<protein>
    <recommendedName>
        <fullName evidence="4">Zinc ribbon domain-containing protein</fullName>
    </recommendedName>
</protein>
<organism evidence="2 3">
    <name type="scientific">Chitinophaga defluvii</name>
    <dbReference type="NCBI Taxonomy" id="3163343"/>
    <lineage>
        <taxon>Bacteria</taxon>
        <taxon>Pseudomonadati</taxon>
        <taxon>Bacteroidota</taxon>
        <taxon>Chitinophagia</taxon>
        <taxon>Chitinophagales</taxon>
        <taxon>Chitinophagaceae</taxon>
        <taxon>Chitinophaga</taxon>
    </lineage>
</organism>
<dbReference type="RefSeq" id="WP_354663134.1">
    <property type="nucleotide sequence ID" value="NZ_JBEXAC010000002.1"/>
</dbReference>
<sequence>MNYLKCNSCGHQNAVKSVYLTFCGHCAKKLTGSFVEWQQQYPGQDFETYLRMIVEKEQEEEHNEAGWITNQWKRHKGNKWLIASALVIILLITGGTLFGKRAVLTLFYSSAPQSWLYTSWETVVIGRQALEISSPLHLRINDHTLPADLAERAEYVKCYSSSDNSGFRIEVNMYSYWKHVSNSLEEAAGGVLNEIKSTSGVSALEYKSCPALQAGNPGLLMEGEYLYKDAIRLAFRNLIIVKGPHRWLVSITYREDDKIGEKVAIRVLKSIRLR</sequence>
<accession>A0ABV2TE37</accession>
<feature type="transmembrane region" description="Helical" evidence="1">
    <location>
        <begin position="80"/>
        <end position="99"/>
    </location>
</feature>
<keyword evidence="3" id="KW-1185">Reference proteome</keyword>
<dbReference type="Proteomes" id="UP001549749">
    <property type="component" value="Unassembled WGS sequence"/>
</dbReference>
<dbReference type="EMBL" id="JBEXAC010000002">
    <property type="protein sequence ID" value="MET7000580.1"/>
    <property type="molecule type" value="Genomic_DNA"/>
</dbReference>
<proteinExistence type="predicted"/>
<gene>
    <name evidence="2" type="ORF">ABR189_24525</name>
</gene>
<evidence type="ECO:0008006" key="4">
    <source>
        <dbReference type="Google" id="ProtNLM"/>
    </source>
</evidence>
<comment type="caution">
    <text evidence="2">The sequence shown here is derived from an EMBL/GenBank/DDBJ whole genome shotgun (WGS) entry which is preliminary data.</text>
</comment>
<evidence type="ECO:0000256" key="1">
    <source>
        <dbReference type="SAM" id="Phobius"/>
    </source>
</evidence>
<name>A0ABV2TE37_9BACT</name>
<evidence type="ECO:0000313" key="3">
    <source>
        <dbReference type="Proteomes" id="UP001549749"/>
    </source>
</evidence>
<keyword evidence="1" id="KW-0812">Transmembrane</keyword>